<evidence type="ECO:0000313" key="2">
    <source>
        <dbReference type="EMBL" id="SFK27410.1"/>
    </source>
</evidence>
<dbReference type="Pfam" id="PF14027">
    <property type="entry name" value="Questin_oxidase"/>
    <property type="match status" value="1"/>
</dbReference>
<dbReference type="PANTHER" id="PTHR35870">
    <property type="entry name" value="PROTEIN, PUTATIVE (AFU_ORTHOLOGUE AFUA_5G03330)-RELATED"/>
    <property type="match status" value="1"/>
</dbReference>
<dbReference type="RefSeq" id="WP_175533744.1">
    <property type="nucleotide sequence ID" value="NZ_FOSQ01000001.1"/>
</dbReference>
<reference evidence="2 3" key="1">
    <citation type="submission" date="2016-10" db="EMBL/GenBank/DDBJ databases">
        <authorList>
            <person name="de Groot N.N."/>
        </authorList>
    </citation>
    <scope>NUCLEOTIDE SEQUENCE [LARGE SCALE GENOMIC DNA]</scope>
    <source>
        <strain evidence="2 3">DSM 19981</strain>
    </source>
</reference>
<dbReference type="AlphaFoldDB" id="A0A1I3Y6T6"/>
<gene>
    <name evidence="2" type="ORF">SAMN02745775_1011013</name>
</gene>
<dbReference type="Proteomes" id="UP000199473">
    <property type="component" value="Unassembled WGS sequence"/>
</dbReference>
<accession>A0A1I3Y6T6</accession>
<evidence type="ECO:0000313" key="3">
    <source>
        <dbReference type="Proteomes" id="UP000199473"/>
    </source>
</evidence>
<organism evidence="2 3">
    <name type="scientific">Falsiroseomonas stagni DSM 19981</name>
    <dbReference type="NCBI Taxonomy" id="1123062"/>
    <lineage>
        <taxon>Bacteria</taxon>
        <taxon>Pseudomonadati</taxon>
        <taxon>Pseudomonadota</taxon>
        <taxon>Alphaproteobacteria</taxon>
        <taxon>Acetobacterales</taxon>
        <taxon>Roseomonadaceae</taxon>
        <taxon>Falsiroseomonas</taxon>
    </lineage>
</organism>
<proteinExistence type="predicted"/>
<sequence length="338" mass="37196">MSDALTEARSLSAEYGEAFANHTPMVLHAQKRLGGTEADARRFLDAYLRQNHLAPTPPSDVTITQLNWTLRLGERPAQAAYRAFFRAELARLGTAEALASRYLPRLLPGLAASALHALMRLAYARDAGDAEEVAESLGYWAATYLPLGEGVGQKPVTAEPLGVLARVAAEPTLAALTFDDGLLWHAMRKVARMPAFSPVHDWLEVRDDTLDLIARDSLLVLAHTMEFCAIHAVTGTHWLRLVLPLLKTEDQKRAIRFFWQAIASVRPKMGFPRPLTAAEAEAMRALPAPGWEEIAAAARASDDEHDVSLAYSARCEEEFRGDRLYRVVAAKRLGLIPA</sequence>
<dbReference type="EMBL" id="FOSQ01000001">
    <property type="protein sequence ID" value="SFK27410.1"/>
    <property type="molecule type" value="Genomic_DNA"/>
</dbReference>
<dbReference type="InterPro" id="IPR025337">
    <property type="entry name" value="Questin_oxidase-like"/>
</dbReference>
<dbReference type="GO" id="GO:0016491">
    <property type="term" value="F:oxidoreductase activity"/>
    <property type="evidence" value="ECO:0007669"/>
    <property type="project" value="UniProtKB-KW"/>
</dbReference>
<dbReference type="PANTHER" id="PTHR35870:SF1">
    <property type="entry name" value="PROTEIN, PUTATIVE (AFU_ORTHOLOGUE AFUA_5G03330)-RELATED"/>
    <property type="match status" value="1"/>
</dbReference>
<name>A0A1I3Y6T6_9PROT</name>
<protein>
    <recommendedName>
        <fullName evidence="4">DUF4243 domain-containing protein</fullName>
    </recommendedName>
</protein>
<keyword evidence="3" id="KW-1185">Reference proteome</keyword>
<keyword evidence="1" id="KW-0560">Oxidoreductase</keyword>
<evidence type="ECO:0008006" key="4">
    <source>
        <dbReference type="Google" id="ProtNLM"/>
    </source>
</evidence>
<evidence type="ECO:0000256" key="1">
    <source>
        <dbReference type="ARBA" id="ARBA00023002"/>
    </source>
</evidence>